<sequence length="257" mass="29078">MLRLQICVILVSFVTAFDLKFDYQIREGKARFVENIETNLGKNIVKIHTPAHNDVLESYLMQDFQKGKQIRCLPSLRQCRLRDIDRKTSSDAGKVTESYVHSWNKGTNSISSTNATVIKEMYYVDGEEVVNTVELGEDLRTFYESFEYPLYIEKNIPSDAKVLNIASSSGRRFKRTLQPLNNDCKGKDPKRVFGVDSGRSCNYLKICEEVAVVNGNRVFTDCGNVHITSPLAYICVCCPWVTVINPKGSECTCTKMG</sequence>
<reference evidence="2" key="1">
    <citation type="submission" date="2018-11" db="EMBL/GenBank/DDBJ databases">
        <authorList>
            <person name="Alioto T."/>
            <person name="Alioto T."/>
        </authorList>
    </citation>
    <scope>NUCLEOTIDE SEQUENCE</scope>
</reference>
<proteinExistence type="predicted"/>
<evidence type="ECO:0000256" key="1">
    <source>
        <dbReference type="SAM" id="SignalP"/>
    </source>
</evidence>
<keyword evidence="3" id="KW-1185">Reference proteome</keyword>
<dbReference type="AlphaFoldDB" id="A0A8B6DP87"/>
<dbReference type="Proteomes" id="UP000596742">
    <property type="component" value="Unassembled WGS sequence"/>
</dbReference>
<comment type="caution">
    <text evidence="2">The sequence shown here is derived from an EMBL/GenBank/DDBJ whole genome shotgun (WGS) entry which is preliminary data.</text>
</comment>
<accession>A0A8B6DP87</accession>
<organism evidence="2 3">
    <name type="scientific">Mytilus galloprovincialis</name>
    <name type="common">Mediterranean mussel</name>
    <dbReference type="NCBI Taxonomy" id="29158"/>
    <lineage>
        <taxon>Eukaryota</taxon>
        <taxon>Metazoa</taxon>
        <taxon>Spiralia</taxon>
        <taxon>Lophotrochozoa</taxon>
        <taxon>Mollusca</taxon>
        <taxon>Bivalvia</taxon>
        <taxon>Autobranchia</taxon>
        <taxon>Pteriomorphia</taxon>
        <taxon>Mytilida</taxon>
        <taxon>Mytiloidea</taxon>
        <taxon>Mytilidae</taxon>
        <taxon>Mytilinae</taxon>
        <taxon>Mytilus</taxon>
    </lineage>
</organism>
<name>A0A8B6DP87_MYTGA</name>
<dbReference type="EMBL" id="UYJE01003712">
    <property type="protein sequence ID" value="VDI21742.1"/>
    <property type="molecule type" value="Genomic_DNA"/>
</dbReference>
<dbReference type="OrthoDB" id="6047901at2759"/>
<evidence type="ECO:0000313" key="3">
    <source>
        <dbReference type="Proteomes" id="UP000596742"/>
    </source>
</evidence>
<feature type="chain" id="PRO_5032348789" evidence="1">
    <location>
        <begin position="17"/>
        <end position="257"/>
    </location>
</feature>
<evidence type="ECO:0000313" key="2">
    <source>
        <dbReference type="EMBL" id="VDI21742.1"/>
    </source>
</evidence>
<keyword evidence="1" id="KW-0732">Signal</keyword>
<feature type="signal peptide" evidence="1">
    <location>
        <begin position="1"/>
        <end position="16"/>
    </location>
</feature>
<protein>
    <submittedName>
        <fullName evidence="2">Uncharacterized protein</fullName>
    </submittedName>
</protein>
<gene>
    <name evidence="2" type="ORF">MGAL_10B062018</name>
</gene>